<keyword evidence="4" id="KW-0812">Transmembrane</keyword>
<evidence type="ECO:0000313" key="7">
    <source>
        <dbReference type="EMBL" id="TPX31931.1"/>
    </source>
</evidence>
<feature type="domain" description="Response regulatory" evidence="6">
    <location>
        <begin position="1586"/>
        <end position="1703"/>
    </location>
</feature>
<gene>
    <name evidence="7" type="ORF">SmJEL517_g04880</name>
</gene>
<feature type="compositionally biased region" description="Polar residues" evidence="3">
    <location>
        <begin position="1773"/>
        <end position="1785"/>
    </location>
</feature>
<dbReference type="RefSeq" id="XP_031023242.1">
    <property type="nucleotide sequence ID" value="XM_031170808.1"/>
</dbReference>
<name>A0A507BXU9_9FUNG</name>
<feature type="compositionally biased region" description="Low complexity" evidence="3">
    <location>
        <begin position="1085"/>
        <end position="1094"/>
    </location>
</feature>
<dbReference type="SMART" id="SM00387">
    <property type="entry name" value="HATPase_c"/>
    <property type="match status" value="1"/>
</dbReference>
<dbReference type="CDD" id="cd17546">
    <property type="entry name" value="REC_hyHK_CKI1_RcsC-like"/>
    <property type="match status" value="4"/>
</dbReference>
<evidence type="ECO:0000256" key="4">
    <source>
        <dbReference type="SAM" id="Phobius"/>
    </source>
</evidence>
<feature type="modified residue" description="4-aspartylphosphate" evidence="2">
    <location>
        <position position="1956"/>
    </location>
</feature>
<dbReference type="EMBL" id="QEAO01000037">
    <property type="protein sequence ID" value="TPX31931.1"/>
    <property type="molecule type" value="Genomic_DNA"/>
</dbReference>
<dbReference type="STRING" id="1806994.A0A507BXU9"/>
<dbReference type="GeneID" id="42006105"/>
<evidence type="ECO:0000313" key="8">
    <source>
        <dbReference type="Proteomes" id="UP000319731"/>
    </source>
</evidence>
<dbReference type="Gene3D" id="3.30.565.10">
    <property type="entry name" value="Histidine kinase-like ATPase, C-terminal domain"/>
    <property type="match status" value="1"/>
</dbReference>
<proteinExistence type="predicted"/>
<dbReference type="GO" id="GO:0000155">
    <property type="term" value="F:phosphorelay sensor kinase activity"/>
    <property type="evidence" value="ECO:0007669"/>
    <property type="project" value="InterPro"/>
</dbReference>
<reference evidence="7 8" key="1">
    <citation type="journal article" date="2019" name="Sci. Rep.">
        <title>Comparative genomics of chytrid fungi reveal insights into the obligate biotrophic and pathogenic lifestyle of Synchytrium endobioticum.</title>
        <authorList>
            <person name="van de Vossenberg B.T.L.H."/>
            <person name="Warris S."/>
            <person name="Nguyen H.D.T."/>
            <person name="van Gent-Pelzer M.P.E."/>
            <person name="Joly D.L."/>
            <person name="van de Geest H.C."/>
            <person name="Bonants P.J.M."/>
            <person name="Smith D.S."/>
            <person name="Levesque C.A."/>
            <person name="van der Lee T.A.J."/>
        </authorList>
    </citation>
    <scope>NUCLEOTIDE SEQUENCE [LARGE SCALE GENOMIC DNA]</scope>
    <source>
        <strain evidence="7 8">JEL517</strain>
    </source>
</reference>
<feature type="transmembrane region" description="Helical" evidence="4">
    <location>
        <begin position="347"/>
        <end position="375"/>
    </location>
</feature>
<feature type="compositionally biased region" description="Basic and acidic residues" evidence="3">
    <location>
        <begin position="14"/>
        <end position="23"/>
    </location>
</feature>
<dbReference type="Gene3D" id="3.40.50.2300">
    <property type="match status" value="5"/>
</dbReference>
<dbReference type="InterPro" id="IPR004358">
    <property type="entry name" value="Sig_transdc_His_kin-like_C"/>
</dbReference>
<dbReference type="InterPro" id="IPR003594">
    <property type="entry name" value="HATPase_dom"/>
</dbReference>
<feature type="modified residue" description="4-aspartylphosphate" evidence="2">
    <location>
        <position position="1637"/>
    </location>
</feature>
<dbReference type="SUPFAM" id="SSF55874">
    <property type="entry name" value="ATPase domain of HSP90 chaperone/DNA topoisomerase II/histidine kinase"/>
    <property type="match status" value="1"/>
</dbReference>
<feature type="domain" description="Response regulatory" evidence="6">
    <location>
        <begin position="1117"/>
        <end position="1234"/>
    </location>
</feature>
<dbReference type="Pfam" id="PF00512">
    <property type="entry name" value="HisKA"/>
    <property type="match status" value="1"/>
</dbReference>
<dbReference type="InterPro" id="IPR036097">
    <property type="entry name" value="HisK_dim/P_sf"/>
</dbReference>
<feature type="compositionally biased region" description="Polar residues" evidence="3">
    <location>
        <begin position="1004"/>
        <end position="1063"/>
    </location>
</feature>
<evidence type="ECO:0008006" key="9">
    <source>
        <dbReference type="Google" id="ProtNLM"/>
    </source>
</evidence>
<feature type="transmembrane region" description="Helical" evidence="4">
    <location>
        <begin position="232"/>
        <end position="252"/>
    </location>
</feature>
<dbReference type="SUPFAM" id="SSF47384">
    <property type="entry name" value="Homodimeric domain of signal transducing histidine kinase"/>
    <property type="match status" value="1"/>
</dbReference>
<feature type="region of interest" description="Disordered" evidence="3">
    <location>
        <begin position="1320"/>
        <end position="1345"/>
    </location>
</feature>
<feature type="transmembrane region" description="Helical" evidence="4">
    <location>
        <begin position="273"/>
        <end position="294"/>
    </location>
</feature>
<feature type="domain" description="Response regulatory" evidence="6">
    <location>
        <begin position="846"/>
        <end position="967"/>
    </location>
</feature>
<feature type="region of interest" description="Disordered" evidence="3">
    <location>
        <begin position="783"/>
        <end position="809"/>
    </location>
</feature>
<dbReference type="CDD" id="cd00082">
    <property type="entry name" value="HisKA"/>
    <property type="match status" value="1"/>
</dbReference>
<feature type="region of interest" description="Disordered" evidence="3">
    <location>
        <begin position="1729"/>
        <end position="1761"/>
    </location>
</feature>
<dbReference type="InterPro" id="IPR001789">
    <property type="entry name" value="Sig_transdc_resp-reg_receiver"/>
</dbReference>
<feature type="compositionally biased region" description="Polar residues" evidence="3">
    <location>
        <begin position="24"/>
        <end position="36"/>
    </location>
</feature>
<keyword evidence="4" id="KW-1133">Transmembrane helix</keyword>
<dbReference type="Proteomes" id="UP000319731">
    <property type="component" value="Unassembled WGS sequence"/>
</dbReference>
<feature type="domain" description="Response regulatory" evidence="6">
    <location>
        <begin position="1906"/>
        <end position="2023"/>
    </location>
</feature>
<protein>
    <recommendedName>
        <fullName evidence="9">Histidine kinase</fullName>
    </recommendedName>
</protein>
<feature type="region of interest" description="Disordered" evidence="3">
    <location>
        <begin position="1"/>
        <end position="37"/>
    </location>
</feature>
<dbReference type="PROSITE" id="PS50110">
    <property type="entry name" value="RESPONSE_REGULATORY"/>
    <property type="match status" value="5"/>
</dbReference>
<dbReference type="InterPro" id="IPR036890">
    <property type="entry name" value="HATPase_C_sf"/>
</dbReference>
<dbReference type="Gene3D" id="1.10.287.130">
    <property type="match status" value="1"/>
</dbReference>
<feature type="domain" description="Response regulatory" evidence="6">
    <location>
        <begin position="1375"/>
        <end position="1492"/>
    </location>
</feature>
<dbReference type="InterPro" id="IPR005467">
    <property type="entry name" value="His_kinase_dom"/>
</dbReference>
<feature type="modified residue" description="4-aspartylphosphate" evidence="2">
    <location>
        <position position="898"/>
    </location>
</feature>
<dbReference type="PANTHER" id="PTHR43719">
    <property type="entry name" value="TWO-COMPONENT HISTIDINE KINASE"/>
    <property type="match status" value="1"/>
</dbReference>
<comment type="caution">
    <text evidence="2">Lacks conserved residue(s) required for the propagation of feature annotation.</text>
</comment>
<feature type="region of interest" description="Disordered" evidence="3">
    <location>
        <begin position="1831"/>
        <end position="1855"/>
    </location>
</feature>
<organism evidence="7 8">
    <name type="scientific">Synchytrium microbalum</name>
    <dbReference type="NCBI Taxonomy" id="1806994"/>
    <lineage>
        <taxon>Eukaryota</taxon>
        <taxon>Fungi</taxon>
        <taxon>Fungi incertae sedis</taxon>
        <taxon>Chytridiomycota</taxon>
        <taxon>Chytridiomycota incertae sedis</taxon>
        <taxon>Chytridiomycetes</taxon>
        <taxon>Synchytriales</taxon>
        <taxon>Synchytriaceae</taxon>
        <taxon>Synchytrium</taxon>
    </lineage>
</organism>
<dbReference type="Pfam" id="PF00072">
    <property type="entry name" value="Response_reg"/>
    <property type="match status" value="4"/>
</dbReference>
<dbReference type="InterPro" id="IPR011006">
    <property type="entry name" value="CheY-like_superfamily"/>
</dbReference>
<feature type="transmembrane region" description="Helical" evidence="4">
    <location>
        <begin position="87"/>
        <end position="108"/>
    </location>
</feature>
<feature type="compositionally biased region" description="Polar residues" evidence="3">
    <location>
        <begin position="1737"/>
        <end position="1761"/>
    </location>
</feature>
<feature type="compositionally biased region" description="Basic and acidic residues" evidence="3">
    <location>
        <begin position="1837"/>
        <end position="1848"/>
    </location>
</feature>
<dbReference type="SMART" id="SM00448">
    <property type="entry name" value="REC"/>
    <property type="match status" value="5"/>
</dbReference>
<dbReference type="CDD" id="cd00156">
    <property type="entry name" value="REC"/>
    <property type="match status" value="1"/>
</dbReference>
<evidence type="ECO:0000259" key="5">
    <source>
        <dbReference type="PROSITE" id="PS50109"/>
    </source>
</evidence>
<dbReference type="SUPFAM" id="SSF52172">
    <property type="entry name" value="CheY-like"/>
    <property type="match status" value="5"/>
</dbReference>
<dbReference type="Pfam" id="PF02518">
    <property type="entry name" value="HATPase_c"/>
    <property type="match status" value="1"/>
</dbReference>
<dbReference type="SMART" id="SM00388">
    <property type="entry name" value="HisKA"/>
    <property type="match status" value="1"/>
</dbReference>
<dbReference type="PRINTS" id="PR00344">
    <property type="entry name" value="BCTRLSENSOR"/>
</dbReference>
<feature type="compositionally biased region" description="Polar residues" evidence="3">
    <location>
        <begin position="1320"/>
        <end position="1334"/>
    </location>
</feature>
<comment type="caution">
    <text evidence="7">The sequence shown here is derived from an EMBL/GenBank/DDBJ whole genome shotgun (WGS) entry which is preliminary data.</text>
</comment>
<feature type="modified residue" description="4-aspartylphosphate" evidence="2">
    <location>
        <position position="1426"/>
    </location>
</feature>
<accession>A0A507BXU9</accession>
<dbReference type="PROSITE" id="PS50109">
    <property type="entry name" value="HIS_KIN"/>
    <property type="match status" value="1"/>
</dbReference>
<feature type="domain" description="Histidine kinase" evidence="5">
    <location>
        <begin position="424"/>
        <end position="669"/>
    </location>
</feature>
<feature type="region of interest" description="Disordered" evidence="3">
    <location>
        <begin position="986"/>
        <end position="1094"/>
    </location>
</feature>
<evidence type="ECO:0000256" key="2">
    <source>
        <dbReference type="PROSITE-ProRule" id="PRU00169"/>
    </source>
</evidence>
<sequence length="2050" mass="222402">MFSGGWSRGALNEDSSKALEKSNLHSQPRNAPNQPQYKWMTGTLRKSIGLPSVLDDESEPTVPGKSTAGQRTSDDIRLPSMPFHYHVLVTGIIAAICMFAAVQLSVALKVDNVYPFWAPTGVWIGALFLRTVLPLVWYKTTISIAFAIGLFLGLIVYMPVVYSVYYMLVNAAECLFIWGATRAVRRSAQFDSGNGRHVLTLTIFAIIGAVASAFPVSAILNTVYGGAPSDLYSTRFVVYIGSELSGIALFGFMTVEWPRLVTSIWNKVRSPMFLLPFLLHCLVLVGVVVVLSVLNTPYGAFVGAYITIPLVLSLSSRFGLAGGSLAAFLYCVVCAAPMRRTPALQTFNFDVTFVMVNLQYLLISLVCMATLQWYFATQSENVLQSTEAIVEKRTRQLRLMLDEYMAAKQKVSESLEEKSRFIGFLCHELRNPLHVIVNSVDFLSEHHKLGPALLERDTALTAIGVSSDYLLTLTNDTLEMNAFEAGKVNLCLTPVDIKSILSDIFAAAQNLVSKDRIRLEVKVVSDNMPSSVTVDTMRFIQVLNNLLANAYRSTPENGKIYVHASVVPNENVPENAPTDIDWAALSPDETIPWLQVSIRDDGAGFDPELIDHIFKPYAIAVINSLREYGGSGLGLAITDHIIRLMGGRIWVTCKPGEGSLLTFRIPLRSYVPSIPNLSVKDPATIQDRQTAASAKITLQIQRQLSHLHMDKSFQGLYNDDGASRCQSSAPNKVLLLSEKPLNRLQEEVEVGPGSPTIAVFNENDKEVVASSNLRAEHIQSNLLSGQSTSSPLKPDPIQPNSVSIQSASQAISADTSQRLATGELDTRHSSTVSIAPSSSIESAPMAILIVDDSSINRAILNRMLKKLTWLEVHEAQDGQEALDKFDKFGGRFGIIFMDIMMPRLDGQAATQQLRSFGVDIPIIATTASVMPGENVETFEIYKDAGVTETLPKPFHRDQITELLTKYNIPLAGEPIPLVRLRKLSAPSSPPFTPDTLTVAKGTLSRKTTSSLPRNVGSTLPRAATNSLPRPTTPVVLSTRTSMSNDSELKSNPSQVESVPSQFDSKSRRGAKPQGMTAESLKRPNSTTTSLGITGTSAVANPESEVPLQPLKPLKPLKLLVVDDSAIQRRVMVRILQRFPGIATISEAFDGADALRLATITAYDLILMELDMPGMSGLETAARMSHQEVICPIVGVTGDALKADQFGNLEQAGIKKSLVKPVSRKDIKALLQFFNLLAAAEAAPVDASTKTVLPENLNGSGPGPINSPNMSQNANLPAGGMDISDSDATDTIRNRYSSAFSNEDQEVVRATRFSTTARTKSVVTEYSHPTTSANGNAEKVAAAPPPEMQARRTMSRASSAARADNVKSMSRDGPIPVLVADRSSIYLKLASNIFKSVNPRIKFLEASNGNDLLNIFSSTSVAGIFMDVELPGMNGVEVASRIRASDSITPIILVTSREIDDALFALCQHVGINHVIRKPISKIVIAQAFERFRFDTWIPYDSKVQEIRTEAELALKEPSGSVSSSEENHAASPIGIGARPRSATLLRNLESAAENVEANKRMSVASVASNSSDSEPKFVGATQPSVTILLIDENETPRATYVRIIRTNFSQIAVDEAVNVTAAISLLAPGKYPLVLLDMTDVPSATQKVQTIRESGYFGPLVGLISALASVAEFVSSLQPLGVFDFMVKPPLKSTLTATFAKYKLTGEADTVKKSASMSREDTLAMLLSSQDHHASVNRRSTSRASRPQTFHEMSSLSSGPSPAIFQQQLLQSLQMHTGAQSASSSPIPPFNPKSFRFENDDKAETSLSNSLRRTGAKPQPPVVTQLAALLDGGSTDESTREPSMKEDSSSNTISSMDSIDQRLRADVMNGGSSLNPARAIVEARERQDTSHSNESALLGLSHHRPKALVVDDSGINRAVFVRMLNSVPGMEIHEAINGEEAVERCRHNVYEIIFMDLEMPVMDGFEAATRMRAMNVTCPIIAVTGNLVSGESAGQLKAAGFNEAGLTKPVIRKKITDMLVKYKIAIVGARGTVFLNRAQHSTTPRVSLLS</sequence>
<keyword evidence="1 2" id="KW-0597">Phosphoprotein</keyword>
<feature type="transmembrane region" description="Helical" evidence="4">
    <location>
        <begin position="114"/>
        <end position="133"/>
    </location>
</feature>
<dbReference type="OrthoDB" id="10266508at2759"/>
<feature type="transmembrane region" description="Helical" evidence="4">
    <location>
        <begin position="197"/>
        <end position="220"/>
    </location>
</feature>
<keyword evidence="4" id="KW-0472">Membrane</keyword>
<dbReference type="PANTHER" id="PTHR43719:SF28">
    <property type="entry name" value="PEROXIDE STRESS-ACTIVATED HISTIDINE KINASE MAK1-RELATED"/>
    <property type="match status" value="1"/>
</dbReference>
<keyword evidence="8" id="KW-1185">Reference proteome</keyword>
<evidence type="ECO:0000256" key="1">
    <source>
        <dbReference type="ARBA" id="ARBA00022553"/>
    </source>
</evidence>
<feature type="transmembrane region" description="Helical" evidence="4">
    <location>
        <begin position="314"/>
        <end position="335"/>
    </location>
</feature>
<evidence type="ECO:0000259" key="6">
    <source>
        <dbReference type="PROSITE" id="PS50110"/>
    </source>
</evidence>
<evidence type="ECO:0000256" key="3">
    <source>
        <dbReference type="SAM" id="MobiDB-lite"/>
    </source>
</evidence>
<feature type="transmembrane region" description="Helical" evidence="4">
    <location>
        <begin position="140"/>
        <end position="158"/>
    </location>
</feature>
<dbReference type="InterPro" id="IPR050956">
    <property type="entry name" value="2C_system_His_kinase"/>
</dbReference>
<dbReference type="InterPro" id="IPR003661">
    <property type="entry name" value="HisK_dim/P_dom"/>
</dbReference>
<feature type="region of interest" description="Disordered" evidence="3">
    <location>
        <begin position="1773"/>
        <end position="1797"/>
    </location>
</feature>
<feature type="region of interest" description="Disordered" evidence="3">
    <location>
        <begin position="53"/>
        <end position="74"/>
    </location>
</feature>